<feature type="domain" description="SGNH hydrolase-type esterase" evidence="1">
    <location>
        <begin position="11"/>
        <end position="188"/>
    </location>
</feature>
<sequence length="205" mass="22381">MATPTTLRVLCFGDSLTKGFNRMSFNGHPYSTKLAETIATILPEYNIAATVSGALGDVVHGGTFVRRMNRAFSSNQQYDWTIVLGGTNDVANTTGTAEDIFHDLEKVYDIPLSHGSKLLALTIPETATADKGRDELREKVNSLITTHQAENFHVFDLDKAMPSRALSEADRELYWDDGTHCTAAGYDLIGQRVGEALALLMTQGP</sequence>
<dbReference type="EMBL" id="ML996092">
    <property type="protein sequence ID" value="KAF2148907.1"/>
    <property type="molecule type" value="Genomic_DNA"/>
</dbReference>
<reference evidence="2" key="1">
    <citation type="journal article" date="2020" name="Stud. Mycol.">
        <title>101 Dothideomycetes genomes: a test case for predicting lifestyles and emergence of pathogens.</title>
        <authorList>
            <person name="Haridas S."/>
            <person name="Albert R."/>
            <person name="Binder M."/>
            <person name="Bloem J."/>
            <person name="Labutti K."/>
            <person name="Salamov A."/>
            <person name="Andreopoulos B."/>
            <person name="Baker S."/>
            <person name="Barry K."/>
            <person name="Bills G."/>
            <person name="Bluhm B."/>
            <person name="Cannon C."/>
            <person name="Castanera R."/>
            <person name="Culley D."/>
            <person name="Daum C."/>
            <person name="Ezra D."/>
            <person name="Gonzalez J."/>
            <person name="Henrissat B."/>
            <person name="Kuo A."/>
            <person name="Liang C."/>
            <person name="Lipzen A."/>
            <person name="Lutzoni F."/>
            <person name="Magnuson J."/>
            <person name="Mondo S."/>
            <person name="Nolan M."/>
            <person name="Ohm R."/>
            <person name="Pangilinan J."/>
            <person name="Park H.-J."/>
            <person name="Ramirez L."/>
            <person name="Alfaro M."/>
            <person name="Sun H."/>
            <person name="Tritt A."/>
            <person name="Yoshinaga Y."/>
            <person name="Zwiers L.-H."/>
            <person name="Turgeon B."/>
            <person name="Goodwin S."/>
            <person name="Spatafora J."/>
            <person name="Crous P."/>
            <person name="Grigoriev I."/>
        </authorList>
    </citation>
    <scope>NUCLEOTIDE SEQUENCE</scope>
    <source>
        <strain evidence="2">CBS 260.36</strain>
    </source>
</reference>
<dbReference type="GO" id="GO:0004622">
    <property type="term" value="F:phosphatidylcholine lysophospholipase activity"/>
    <property type="evidence" value="ECO:0007669"/>
    <property type="project" value="TreeGrafter"/>
</dbReference>
<dbReference type="OrthoDB" id="408760at2759"/>
<dbReference type="InterPro" id="IPR051532">
    <property type="entry name" value="Ester_Hydrolysis_Enzymes"/>
</dbReference>
<dbReference type="PANTHER" id="PTHR30383">
    <property type="entry name" value="THIOESTERASE 1/PROTEASE 1/LYSOPHOSPHOLIPASE L1"/>
    <property type="match status" value="1"/>
</dbReference>
<evidence type="ECO:0000313" key="3">
    <source>
        <dbReference type="Proteomes" id="UP000799439"/>
    </source>
</evidence>
<dbReference type="SUPFAM" id="SSF52266">
    <property type="entry name" value="SGNH hydrolase"/>
    <property type="match status" value="1"/>
</dbReference>
<name>A0A9P4IW35_9PEZI</name>
<keyword evidence="2" id="KW-0378">Hydrolase</keyword>
<dbReference type="AlphaFoldDB" id="A0A9P4IW35"/>
<dbReference type="Gene3D" id="3.40.50.1110">
    <property type="entry name" value="SGNH hydrolase"/>
    <property type="match status" value="1"/>
</dbReference>
<dbReference type="CDD" id="cd00229">
    <property type="entry name" value="SGNH_hydrolase"/>
    <property type="match status" value="1"/>
</dbReference>
<proteinExistence type="predicted"/>
<dbReference type="Pfam" id="PF13472">
    <property type="entry name" value="Lipase_GDSL_2"/>
    <property type="match status" value="1"/>
</dbReference>
<accession>A0A9P4IW35</accession>
<organism evidence="2 3">
    <name type="scientific">Myriangium duriaei CBS 260.36</name>
    <dbReference type="NCBI Taxonomy" id="1168546"/>
    <lineage>
        <taxon>Eukaryota</taxon>
        <taxon>Fungi</taxon>
        <taxon>Dikarya</taxon>
        <taxon>Ascomycota</taxon>
        <taxon>Pezizomycotina</taxon>
        <taxon>Dothideomycetes</taxon>
        <taxon>Dothideomycetidae</taxon>
        <taxon>Myriangiales</taxon>
        <taxon>Myriangiaceae</taxon>
        <taxon>Myriangium</taxon>
    </lineage>
</organism>
<comment type="caution">
    <text evidence="2">The sequence shown here is derived from an EMBL/GenBank/DDBJ whole genome shotgun (WGS) entry which is preliminary data.</text>
</comment>
<keyword evidence="3" id="KW-1185">Reference proteome</keyword>
<dbReference type="InterPro" id="IPR036514">
    <property type="entry name" value="SGNH_hydro_sf"/>
</dbReference>
<protein>
    <submittedName>
        <fullName evidence="2">SGNH hydrolase</fullName>
    </submittedName>
</protein>
<evidence type="ECO:0000313" key="2">
    <source>
        <dbReference type="EMBL" id="KAF2148907.1"/>
    </source>
</evidence>
<gene>
    <name evidence="2" type="ORF">K461DRAFT_282371</name>
</gene>
<dbReference type="InterPro" id="IPR013830">
    <property type="entry name" value="SGNH_hydro"/>
</dbReference>
<evidence type="ECO:0000259" key="1">
    <source>
        <dbReference type="Pfam" id="PF13472"/>
    </source>
</evidence>
<dbReference type="Proteomes" id="UP000799439">
    <property type="component" value="Unassembled WGS sequence"/>
</dbReference>
<dbReference type="PANTHER" id="PTHR30383:SF19">
    <property type="entry name" value="FIBRONECTIN TYPE-III DOMAIN-CONTAINING PROTEIN"/>
    <property type="match status" value="1"/>
</dbReference>